<comment type="subcellular location">
    <subcellularLocation>
        <location evidence="2">Cytoplasm</location>
    </subcellularLocation>
    <subcellularLocation>
        <location evidence="1">Nucleus</location>
    </subcellularLocation>
</comment>
<organism>
    <name type="scientific">Serpula lacrymans var. lacrymans (strain S7.9)</name>
    <name type="common">Dry rot fungus</name>
    <dbReference type="NCBI Taxonomy" id="578457"/>
    <lineage>
        <taxon>Eukaryota</taxon>
        <taxon>Fungi</taxon>
        <taxon>Dikarya</taxon>
        <taxon>Basidiomycota</taxon>
        <taxon>Agaricomycotina</taxon>
        <taxon>Agaricomycetes</taxon>
        <taxon>Agaricomycetidae</taxon>
        <taxon>Boletales</taxon>
        <taxon>Coniophorineae</taxon>
        <taxon>Serpulaceae</taxon>
        <taxon>Serpula</taxon>
    </lineage>
</organism>
<feature type="non-terminal residue" evidence="10">
    <location>
        <position position="1"/>
    </location>
</feature>
<dbReference type="PANTHER" id="PTHR18829">
    <property type="entry name" value="PROTEIN YAE1 HOMOLOG"/>
    <property type="match status" value="1"/>
</dbReference>
<evidence type="ECO:0000259" key="9">
    <source>
        <dbReference type="Pfam" id="PF09811"/>
    </source>
</evidence>
<sequence>DTPWDDNANANIVRETEWSNISNEFTNAGYREGIVAGKESTLQEGFDAGFASVGVPLGRKLGNLRGVISAVLSVLGSQPDSQPSADLLIEAREIAAALANIRFSDIAPPDLEAEQHAREHLDKDDLPLGAGEESEQKRKLESLEDMMQNMGAGNPKDRPTAADVTRLEARLDSLGSKLGL</sequence>
<feature type="domain" description="Essential protein Yae1 N-terminal" evidence="9">
    <location>
        <begin position="29"/>
        <end position="68"/>
    </location>
</feature>
<evidence type="ECO:0000256" key="2">
    <source>
        <dbReference type="ARBA" id="ARBA00004496"/>
    </source>
</evidence>
<dbReference type="KEGG" id="sla:SERLADRAFT_338283"/>
<feature type="non-terminal residue" evidence="10">
    <location>
        <position position="180"/>
    </location>
</feature>
<dbReference type="RefSeq" id="XP_007319382.1">
    <property type="nucleotide sequence ID" value="XM_007319320.1"/>
</dbReference>
<keyword evidence="6" id="KW-0963">Cytoplasm</keyword>
<dbReference type="GeneID" id="18808868"/>
<feature type="region of interest" description="Disordered" evidence="8">
    <location>
        <begin position="116"/>
        <end position="163"/>
    </location>
</feature>
<dbReference type="Proteomes" id="UP000008064">
    <property type="component" value="Unassembled WGS sequence"/>
</dbReference>
<dbReference type="GO" id="GO:0005737">
    <property type="term" value="C:cytoplasm"/>
    <property type="evidence" value="ECO:0007669"/>
    <property type="project" value="UniProtKB-SubCell"/>
</dbReference>
<dbReference type="Pfam" id="PF09811">
    <property type="entry name" value="Yae1_N"/>
    <property type="match status" value="1"/>
</dbReference>
<evidence type="ECO:0000256" key="3">
    <source>
        <dbReference type="ARBA" id="ARBA00007096"/>
    </source>
</evidence>
<keyword evidence="7" id="KW-0539">Nucleus</keyword>
<dbReference type="EMBL" id="GL945435">
    <property type="protein sequence ID" value="EGO23620.1"/>
    <property type="molecule type" value="Genomic_DNA"/>
</dbReference>
<evidence type="ECO:0000256" key="1">
    <source>
        <dbReference type="ARBA" id="ARBA00004123"/>
    </source>
</evidence>
<evidence type="ECO:0000313" key="10">
    <source>
        <dbReference type="EMBL" id="EGO23620.1"/>
    </source>
</evidence>
<name>F8NYE9_SERL9</name>
<dbReference type="OrthoDB" id="20086at2759"/>
<dbReference type="InterPro" id="IPR038881">
    <property type="entry name" value="Yae1-like"/>
</dbReference>
<dbReference type="AlphaFoldDB" id="F8NYE9"/>
<dbReference type="InterPro" id="IPR019191">
    <property type="entry name" value="Essential_protein_Yae1_N"/>
</dbReference>
<evidence type="ECO:0000256" key="8">
    <source>
        <dbReference type="SAM" id="MobiDB-lite"/>
    </source>
</evidence>
<gene>
    <name evidence="10" type="ORF">SERLADRAFT_338283</name>
</gene>
<evidence type="ECO:0000256" key="7">
    <source>
        <dbReference type="ARBA" id="ARBA00023242"/>
    </source>
</evidence>
<evidence type="ECO:0000256" key="5">
    <source>
        <dbReference type="ARBA" id="ARBA00018400"/>
    </source>
</evidence>
<proteinExistence type="inferred from homology"/>
<accession>F8NYE9</accession>
<reference evidence="10" key="1">
    <citation type="submission" date="2011-04" db="EMBL/GenBank/DDBJ databases">
        <title>Evolution of plant cell wall degrading machinery underlies the functional diversity of forest fungi.</title>
        <authorList>
            <consortium name="US DOE Joint Genome Institute (JGI-PGF)"/>
            <person name="Eastwood D.C."/>
            <person name="Floudas D."/>
            <person name="Binder M."/>
            <person name="Majcherczyk A."/>
            <person name="Schneider P."/>
            <person name="Aerts A."/>
            <person name="Asiegbu F.O."/>
            <person name="Baker S.E."/>
            <person name="Barry K."/>
            <person name="Bendiksby M."/>
            <person name="Blumentritt M."/>
            <person name="Coutinho P.M."/>
            <person name="Cullen D."/>
            <person name="Cullen D."/>
            <person name="Gathman A."/>
            <person name="Goodell B."/>
            <person name="Henrissat B."/>
            <person name="Ihrmark K."/>
            <person name="Kauserud H."/>
            <person name="Kohler A."/>
            <person name="LaButti K."/>
            <person name="Lapidus A."/>
            <person name="Lavin J.L."/>
            <person name="Lee Y.-H."/>
            <person name="Lindquist E."/>
            <person name="Lilly W."/>
            <person name="Lucas S."/>
            <person name="Morin E."/>
            <person name="Murat C."/>
            <person name="Oguiza J.A."/>
            <person name="Park J."/>
            <person name="Pisabarro A.G."/>
            <person name="Riley R."/>
            <person name="Rosling A."/>
            <person name="Salamov A."/>
            <person name="Schmidt O."/>
            <person name="Schmutz J."/>
            <person name="Skrede I."/>
            <person name="Stenlid J."/>
            <person name="Wiebenga A."/>
            <person name="Xie X."/>
            <person name="Kues U."/>
            <person name="Hibbett D.S."/>
            <person name="Hoffmeister D."/>
            <person name="Hogberg N."/>
            <person name="Martin F."/>
            <person name="Grigoriev I.V."/>
            <person name="Watkinson S.C."/>
        </authorList>
    </citation>
    <scope>NUCLEOTIDE SEQUENCE</scope>
    <source>
        <strain evidence="10">S7.9</strain>
    </source>
</reference>
<dbReference type="HOGENOM" id="CLU_091047_0_0_1"/>
<evidence type="ECO:0000256" key="6">
    <source>
        <dbReference type="ARBA" id="ARBA00022490"/>
    </source>
</evidence>
<feature type="compositionally biased region" description="Basic and acidic residues" evidence="8">
    <location>
        <begin position="116"/>
        <end position="126"/>
    </location>
</feature>
<dbReference type="GO" id="GO:0005634">
    <property type="term" value="C:nucleus"/>
    <property type="evidence" value="ECO:0007669"/>
    <property type="project" value="UniProtKB-SubCell"/>
</dbReference>
<evidence type="ECO:0000256" key="4">
    <source>
        <dbReference type="ARBA" id="ARBA00017286"/>
    </source>
</evidence>
<dbReference type="PANTHER" id="PTHR18829:SF0">
    <property type="entry name" value="PROTEIN YAE1 HOMOLOG"/>
    <property type="match status" value="1"/>
</dbReference>
<comment type="similarity">
    <text evidence="3">Belongs to the YAE1 family.</text>
</comment>
<protein>
    <recommendedName>
        <fullName evidence="5">Protein YAE1</fullName>
    </recommendedName>
    <alternativeName>
        <fullName evidence="4">Protein yae1</fullName>
    </alternativeName>
</protein>